<dbReference type="Proteomes" id="UP000054843">
    <property type="component" value="Unassembled WGS sequence"/>
</dbReference>
<dbReference type="PRINTS" id="PR00791">
    <property type="entry name" value="PEPDIPTASEA"/>
</dbReference>
<dbReference type="Pfam" id="PF01401">
    <property type="entry name" value="Peptidase_M2"/>
    <property type="match status" value="1"/>
</dbReference>
<dbReference type="GO" id="GO:0006508">
    <property type="term" value="P:proteolysis"/>
    <property type="evidence" value="ECO:0007669"/>
    <property type="project" value="UniProtKB-KW"/>
</dbReference>
<evidence type="ECO:0000313" key="13">
    <source>
        <dbReference type="Proteomes" id="UP000054843"/>
    </source>
</evidence>
<name>A0A0V1N627_9BILA</name>
<organism evidence="12 13">
    <name type="scientific">Trichinella papuae</name>
    <dbReference type="NCBI Taxonomy" id="268474"/>
    <lineage>
        <taxon>Eukaryota</taxon>
        <taxon>Metazoa</taxon>
        <taxon>Ecdysozoa</taxon>
        <taxon>Nematoda</taxon>
        <taxon>Enoplea</taxon>
        <taxon>Dorylaimia</taxon>
        <taxon>Trichinellida</taxon>
        <taxon>Trichinellidae</taxon>
        <taxon>Trichinella</taxon>
    </lineage>
</organism>
<evidence type="ECO:0000256" key="10">
    <source>
        <dbReference type="RuleBase" id="RU361144"/>
    </source>
</evidence>
<keyword evidence="10" id="KW-0482">Metalloprotease</keyword>
<comment type="cofactor">
    <cofactor evidence="10">
        <name>Zn(2+)</name>
        <dbReference type="ChEBI" id="CHEBI:29105"/>
    </cofactor>
    <text evidence="10">Binds 1 zinc ion per subunit.</text>
</comment>
<feature type="binding site" evidence="6">
    <location>
        <position position="248"/>
    </location>
    <ligand>
        <name>chloride</name>
        <dbReference type="ChEBI" id="CHEBI:17996"/>
        <label>1</label>
    </ligand>
</feature>
<protein>
    <recommendedName>
        <fullName evidence="10">Angiotensin-converting enzyme</fullName>
        <ecNumber evidence="10">3.4.-.-</ecNumber>
    </recommendedName>
</protein>
<keyword evidence="10" id="KW-0862">Zinc</keyword>
<comment type="caution">
    <text evidence="9">Lacks conserved residue(s) required for the propagation of feature annotation.</text>
</comment>
<keyword evidence="10" id="KW-0479">Metal-binding</keyword>
<dbReference type="InterPro" id="IPR001548">
    <property type="entry name" value="Peptidase_M2"/>
</dbReference>
<feature type="non-terminal residue" evidence="12">
    <location>
        <position position="1"/>
    </location>
</feature>
<feature type="disulfide bond" evidence="7">
    <location>
        <begin position="568"/>
        <end position="580"/>
    </location>
</feature>
<evidence type="ECO:0000256" key="3">
    <source>
        <dbReference type="ARBA" id="ARBA00023157"/>
    </source>
</evidence>
<dbReference type="AlphaFoldDB" id="A0A0V1N627"/>
<evidence type="ECO:0000256" key="8">
    <source>
        <dbReference type="PIRSR" id="PIRSR601548-5"/>
    </source>
</evidence>
<dbReference type="PANTHER" id="PTHR10514:SF24">
    <property type="entry name" value="ANGIOTENSIN-CONVERTING ENZYME 2"/>
    <property type="match status" value="1"/>
</dbReference>
<feature type="disulfide bond" evidence="7">
    <location>
        <begin position="376"/>
        <end position="397"/>
    </location>
</feature>
<dbReference type="GO" id="GO:0008237">
    <property type="term" value="F:metallopeptidase activity"/>
    <property type="evidence" value="ECO:0007669"/>
    <property type="project" value="UniProtKB-KW"/>
</dbReference>
<dbReference type="EMBL" id="JYDO01000006">
    <property type="protein sequence ID" value="KRZ79474.1"/>
    <property type="molecule type" value="Genomic_DNA"/>
</dbReference>
<evidence type="ECO:0000256" key="6">
    <source>
        <dbReference type="PIRSR" id="PIRSR601548-2"/>
    </source>
</evidence>
<reference evidence="12 13" key="1">
    <citation type="submission" date="2015-01" db="EMBL/GenBank/DDBJ databases">
        <title>Evolution of Trichinella species and genotypes.</title>
        <authorList>
            <person name="Korhonen P.K."/>
            <person name="Edoardo P."/>
            <person name="Giuseppe L.R."/>
            <person name="Gasser R.B."/>
        </authorList>
    </citation>
    <scope>NUCLEOTIDE SEQUENCE [LARGE SCALE GENOMIC DNA]</scope>
    <source>
        <strain evidence="12">ISS1980</strain>
    </source>
</reference>
<evidence type="ECO:0000256" key="11">
    <source>
        <dbReference type="SAM" id="MobiDB-lite"/>
    </source>
</evidence>
<dbReference type="CDD" id="cd06461">
    <property type="entry name" value="M2_ACE"/>
    <property type="match status" value="1"/>
</dbReference>
<evidence type="ECO:0000256" key="2">
    <source>
        <dbReference type="ARBA" id="ARBA00022729"/>
    </source>
</evidence>
<dbReference type="PROSITE" id="PS52011">
    <property type="entry name" value="PEPTIDASE_M2"/>
    <property type="match status" value="1"/>
</dbReference>
<evidence type="ECO:0000256" key="4">
    <source>
        <dbReference type="ARBA" id="ARBA00023180"/>
    </source>
</evidence>
<evidence type="ECO:0000256" key="1">
    <source>
        <dbReference type="ARBA" id="ARBA00008139"/>
    </source>
</evidence>
<feature type="glycosylation site" description="N-linked (GlcNAc...) asparagine; partial" evidence="5">
    <location>
        <position position="615"/>
    </location>
</feature>
<keyword evidence="4 5" id="KW-0325">Glycoprotein</keyword>
<dbReference type="EC" id="3.4.-.-" evidence="10"/>
<feature type="compositionally biased region" description="Pro residues" evidence="11">
    <location>
        <begin position="668"/>
        <end position="683"/>
    </location>
</feature>
<comment type="similarity">
    <text evidence="1 9 10">Belongs to the peptidase M2 family.</text>
</comment>
<keyword evidence="10" id="KW-0378">Hydrolase</keyword>
<evidence type="ECO:0000256" key="5">
    <source>
        <dbReference type="PIRSR" id="PIRSR601548-10"/>
    </source>
</evidence>
<sequence>LYKADVHSLVKVSIYVQEHFSKKIRRKEMIPCSIKEHFLLVLFLLINTLWYATSDEDEEAKLQACLKQYDEEGRKMMSRLIAIQRNLFQDFNDQSVKNFNEISCRAQDWLCNVRHKLQAINLENITDENSKIARTNILHRTGPCANSSLWSAAQTELTRMLRIYNKEICALINGARNCSVKWSLYSDIPNKLANASNPLLLLYIWQEWREIENLGQMRASFATAYDALKSASIGAGYDDLGDWWRHAYSTTENFDVENASRTIFYDLLPLYEELHAYVKHRLADENSLYIPLIGSHLVRSLFGDQWQQLYRWTRPDKSLPNLDITAVLKEMYRSVSHMFDEIKKYFFDTGLYGEMICRTSCMYEKPPEEAKLHPVCKPKFYDLYDDNDDWSYTVSMCGQIDSNTMGEMFRLIGQGIYAREYSEQKMYFRQPANAGLFSAIGETMALSYFQPKTLNETYNINIPDTELVDLDFLYRQALLKLPLVLYSYATDLWRWQLFRSDDVEKRDWVNMENSWWTTMNKYMGLANPRPSNVNMSDFLVIPEVILFEPHIDNLFSTIFQFQIYEYACEIVNHKDALHKCTFGKKKKISQLFEQLMRAGSEKEWSLLFSETLHSNLNSSSLLKYFQPLHKWLIIENDKTNTCRGWYADEEWPKEVLLKLSPKRCKQEPPVPPPVPPPPPPTVGPEPVTEPGDQPNSADRIGIQWCSLLLFLIPFLWLHSIS</sequence>
<dbReference type="GO" id="GO:0046872">
    <property type="term" value="F:metal ion binding"/>
    <property type="evidence" value="ECO:0007669"/>
    <property type="project" value="UniProtKB-KW"/>
</dbReference>
<proteinExistence type="inferred from homology"/>
<accession>A0A0V1N627</accession>
<dbReference type="GO" id="GO:0004180">
    <property type="term" value="F:carboxypeptidase activity"/>
    <property type="evidence" value="ECO:0007669"/>
    <property type="project" value="UniProtKB-KW"/>
</dbReference>
<feature type="glycosylation site" description="N-linked (GlcNAc...) asparagine" evidence="8">
    <location>
        <position position="124"/>
    </location>
</feature>
<evidence type="ECO:0000313" key="12">
    <source>
        <dbReference type="EMBL" id="KRZ79474.1"/>
    </source>
</evidence>
<dbReference type="GO" id="GO:0005886">
    <property type="term" value="C:plasma membrane"/>
    <property type="evidence" value="ECO:0007669"/>
    <property type="project" value="TreeGrafter"/>
</dbReference>
<keyword evidence="2" id="KW-0732">Signal</keyword>
<keyword evidence="10" id="KW-0645">Protease</keyword>
<feature type="region of interest" description="Disordered" evidence="11">
    <location>
        <begin position="663"/>
        <end position="696"/>
    </location>
</feature>
<keyword evidence="3 7" id="KW-1015">Disulfide bond</keyword>
<dbReference type="SUPFAM" id="SSF55486">
    <property type="entry name" value="Metalloproteases ('zincins'), catalytic domain"/>
    <property type="match status" value="1"/>
</dbReference>
<evidence type="ECO:0000256" key="9">
    <source>
        <dbReference type="PROSITE-ProRule" id="PRU01355"/>
    </source>
</evidence>
<comment type="caution">
    <text evidence="12">The sequence shown here is derived from an EMBL/GenBank/DDBJ whole genome shotgun (WGS) entry which is preliminary data.</text>
</comment>
<dbReference type="OrthoDB" id="10029630at2759"/>
<keyword evidence="13" id="KW-1185">Reference proteome</keyword>
<dbReference type="PANTHER" id="PTHR10514">
    <property type="entry name" value="ANGIOTENSIN-CONVERTING ENZYME"/>
    <property type="match status" value="1"/>
</dbReference>
<keyword evidence="10" id="KW-0121">Carboxypeptidase</keyword>
<dbReference type="GO" id="GO:0008241">
    <property type="term" value="F:peptidyl-dipeptidase activity"/>
    <property type="evidence" value="ECO:0007669"/>
    <property type="project" value="InterPro"/>
</dbReference>
<dbReference type="STRING" id="268474.A0A0V1N627"/>
<evidence type="ECO:0000256" key="7">
    <source>
        <dbReference type="PIRSR" id="PIRSR601548-4"/>
    </source>
</evidence>
<gene>
    <name evidence="12" type="primary">ACE</name>
    <name evidence="12" type="ORF">T10_8938</name>
</gene>